<dbReference type="Gene3D" id="2.60.120.10">
    <property type="entry name" value="Jelly Rolls"/>
    <property type="match status" value="1"/>
</dbReference>
<accession>A0A956SCY7</accession>
<dbReference type="EMBL" id="JAGQHS010000034">
    <property type="protein sequence ID" value="MCA9755841.1"/>
    <property type="molecule type" value="Genomic_DNA"/>
</dbReference>
<comment type="caution">
    <text evidence="2">The sequence shown here is derived from an EMBL/GenBank/DDBJ whole genome shotgun (WGS) entry which is preliminary data.</text>
</comment>
<gene>
    <name evidence="2" type="ORF">KDA27_08580</name>
</gene>
<dbReference type="GO" id="GO:0008830">
    <property type="term" value="F:dTDP-4-dehydrorhamnose 3,5-epimerase activity"/>
    <property type="evidence" value="ECO:0007669"/>
    <property type="project" value="InterPro"/>
</dbReference>
<protein>
    <submittedName>
        <fullName evidence="2">dTDP-4-dehydrorhamnose 3,5-epimerase family protein</fullName>
    </submittedName>
</protein>
<evidence type="ECO:0000256" key="1">
    <source>
        <dbReference type="PIRSR" id="PIRSR600888-3"/>
    </source>
</evidence>
<dbReference type="PANTHER" id="PTHR21047:SF2">
    <property type="entry name" value="THYMIDINE DIPHOSPHO-4-KETO-RHAMNOSE 3,5-EPIMERASE"/>
    <property type="match status" value="1"/>
</dbReference>
<dbReference type="InterPro" id="IPR000888">
    <property type="entry name" value="RmlC-like"/>
</dbReference>
<evidence type="ECO:0000313" key="2">
    <source>
        <dbReference type="EMBL" id="MCA9755841.1"/>
    </source>
</evidence>
<feature type="site" description="Participates in a stacking interaction with the thymidine ring of dTDP-4-oxo-6-deoxyglucose" evidence="1">
    <location>
        <position position="125"/>
    </location>
</feature>
<dbReference type="InterPro" id="IPR014710">
    <property type="entry name" value="RmlC-like_jellyroll"/>
</dbReference>
<dbReference type="SUPFAM" id="SSF51182">
    <property type="entry name" value="RmlC-like cupins"/>
    <property type="match status" value="1"/>
</dbReference>
<dbReference type="GO" id="GO:0000271">
    <property type="term" value="P:polysaccharide biosynthetic process"/>
    <property type="evidence" value="ECO:0007669"/>
    <property type="project" value="TreeGrafter"/>
</dbReference>
<evidence type="ECO:0000313" key="3">
    <source>
        <dbReference type="Proteomes" id="UP000739538"/>
    </source>
</evidence>
<reference evidence="2" key="2">
    <citation type="journal article" date="2021" name="Microbiome">
        <title>Successional dynamics and alternative stable states in a saline activated sludge microbial community over 9 years.</title>
        <authorList>
            <person name="Wang Y."/>
            <person name="Ye J."/>
            <person name="Ju F."/>
            <person name="Liu L."/>
            <person name="Boyd J.A."/>
            <person name="Deng Y."/>
            <person name="Parks D.H."/>
            <person name="Jiang X."/>
            <person name="Yin X."/>
            <person name="Woodcroft B.J."/>
            <person name="Tyson G.W."/>
            <person name="Hugenholtz P."/>
            <person name="Polz M.F."/>
            <person name="Zhang T."/>
        </authorList>
    </citation>
    <scope>NUCLEOTIDE SEQUENCE</scope>
    <source>
        <strain evidence="2">HKST-UBA02</strain>
    </source>
</reference>
<dbReference type="GO" id="GO:0005829">
    <property type="term" value="C:cytosol"/>
    <property type="evidence" value="ECO:0007669"/>
    <property type="project" value="TreeGrafter"/>
</dbReference>
<reference evidence="2" key="1">
    <citation type="submission" date="2020-04" db="EMBL/GenBank/DDBJ databases">
        <authorList>
            <person name="Zhang T."/>
        </authorList>
    </citation>
    <scope>NUCLEOTIDE SEQUENCE</scope>
    <source>
        <strain evidence="2">HKST-UBA02</strain>
    </source>
</reference>
<proteinExistence type="predicted"/>
<name>A0A956SCY7_UNCEI</name>
<dbReference type="Pfam" id="PF00908">
    <property type="entry name" value="dTDP_sugar_isom"/>
    <property type="match status" value="1"/>
</dbReference>
<sequence>MIDGVVVKKLNVLADERGYLMEILRNDDSFYEKFGQAYITAVYPGVVKGWHYHEKQTDHFCVVKGMVKVVLYDGRKESPTHGEVNEFFIGEKNPCLVRIPNFVLHGMKGVGTETGILLNIPTEHYDYENPDEYRVAPHDNDVPYDWSRKDK</sequence>
<dbReference type="PANTHER" id="PTHR21047">
    <property type="entry name" value="DTDP-6-DEOXY-D-GLUCOSE-3,5 EPIMERASE"/>
    <property type="match status" value="1"/>
</dbReference>
<organism evidence="2 3">
    <name type="scientific">Eiseniibacteriota bacterium</name>
    <dbReference type="NCBI Taxonomy" id="2212470"/>
    <lineage>
        <taxon>Bacteria</taxon>
        <taxon>Candidatus Eiseniibacteriota</taxon>
    </lineage>
</organism>
<dbReference type="InterPro" id="IPR011051">
    <property type="entry name" value="RmlC_Cupin_sf"/>
</dbReference>
<dbReference type="AlphaFoldDB" id="A0A956SCY7"/>
<dbReference type="Proteomes" id="UP000739538">
    <property type="component" value="Unassembled WGS sequence"/>
</dbReference>